<dbReference type="PANTHER" id="PTHR47968:SF18">
    <property type="entry name" value="KINESIN-LIKE PROTEIN KIN-7F"/>
    <property type="match status" value="1"/>
</dbReference>
<dbReference type="Gene3D" id="3.40.850.10">
    <property type="entry name" value="Kinesin motor domain"/>
    <property type="match status" value="1"/>
</dbReference>
<dbReference type="HOGENOM" id="CLU_202771_0_0_1"/>
<evidence type="ECO:0000256" key="2">
    <source>
        <dbReference type="PROSITE-ProRule" id="PRU00283"/>
    </source>
</evidence>
<dbReference type="EMBL" id="FN595243">
    <property type="protein sequence ID" value="CCB47786.1"/>
    <property type="molecule type" value="Genomic_DNA"/>
</dbReference>
<dbReference type="PaxDb" id="29760-VIT_16s0050g02090.t01"/>
<protein>
    <recommendedName>
        <fullName evidence="3">Kinesin motor domain-containing protein</fullName>
    </recommendedName>
</protein>
<dbReference type="InterPro" id="IPR001752">
    <property type="entry name" value="Kinesin_motor_dom"/>
</dbReference>
<comment type="caution">
    <text evidence="2">Lacks conserved residue(s) required for the propagation of feature annotation.</text>
</comment>
<dbReference type="AlphaFoldDB" id="F6H6I4"/>
<evidence type="ECO:0000313" key="4">
    <source>
        <dbReference type="EMBL" id="CCB47786.1"/>
    </source>
</evidence>
<dbReference type="STRING" id="29760.F6H6I4"/>
<reference evidence="5" key="1">
    <citation type="journal article" date="2007" name="Nature">
        <title>The grapevine genome sequence suggests ancestral hexaploidization in major angiosperm phyla.</title>
        <authorList>
            <consortium name="The French-Italian Public Consortium for Grapevine Genome Characterization."/>
            <person name="Jaillon O."/>
            <person name="Aury J.-M."/>
            <person name="Noel B."/>
            <person name="Policriti A."/>
            <person name="Clepet C."/>
            <person name="Casagrande A."/>
            <person name="Choisne N."/>
            <person name="Aubourg S."/>
            <person name="Vitulo N."/>
            <person name="Jubin C."/>
            <person name="Vezzi A."/>
            <person name="Legeai F."/>
            <person name="Hugueney P."/>
            <person name="Dasilva C."/>
            <person name="Horner D."/>
            <person name="Mica E."/>
            <person name="Jublot D."/>
            <person name="Poulain J."/>
            <person name="Bruyere C."/>
            <person name="Billault A."/>
            <person name="Segurens B."/>
            <person name="Gouyvenoux M."/>
            <person name="Ugarte E."/>
            <person name="Cattonaro F."/>
            <person name="Anthouard V."/>
            <person name="Vico V."/>
            <person name="Del Fabbro C."/>
            <person name="Alaux M."/>
            <person name="Di Gaspero G."/>
            <person name="Dumas V."/>
            <person name="Felice N."/>
            <person name="Paillard S."/>
            <person name="Juman I."/>
            <person name="Moroldo M."/>
            <person name="Scalabrin S."/>
            <person name="Canaguier A."/>
            <person name="Le Clainche I."/>
            <person name="Malacrida G."/>
            <person name="Durand E."/>
            <person name="Pesole G."/>
            <person name="Laucou V."/>
            <person name="Chatelet P."/>
            <person name="Merdinoglu D."/>
            <person name="Delledonne M."/>
            <person name="Pezzotti M."/>
            <person name="Lecharny A."/>
            <person name="Scarpelli C."/>
            <person name="Artiguenave F."/>
            <person name="Pe M.E."/>
            <person name="Valle G."/>
            <person name="Morgante M."/>
            <person name="Caboche M."/>
            <person name="Adam-Blondon A.-F."/>
            <person name="Weissenbach J."/>
            <person name="Quetier F."/>
            <person name="Wincker P."/>
        </authorList>
    </citation>
    <scope>NUCLEOTIDE SEQUENCE [LARGE SCALE GENOMIC DNA]</scope>
    <source>
        <strain evidence="5">cv. Pinot noir / PN40024</strain>
    </source>
</reference>
<accession>F6H6I4</accession>
<sequence length="56" mass="6556">MEIYNEALRDLLSSNSAPLRLLDDVERVTVVGKLTEKTLRDRNHLQELFIVRDYPV</sequence>
<dbReference type="PROSITE" id="PS50067">
    <property type="entry name" value="KINESIN_MOTOR_2"/>
    <property type="match status" value="1"/>
</dbReference>
<dbReference type="GO" id="GO:0007018">
    <property type="term" value="P:microtubule-based movement"/>
    <property type="evidence" value="ECO:0007669"/>
    <property type="project" value="InterPro"/>
</dbReference>
<name>F6H6I4_VITVI</name>
<keyword evidence="1" id="KW-0505">Motor protein</keyword>
<dbReference type="GO" id="GO:0003777">
    <property type="term" value="F:microtubule motor activity"/>
    <property type="evidence" value="ECO:0007669"/>
    <property type="project" value="InterPro"/>
</dbReference>
<comment type="similarity">
    <text evidence="2">Belongs to the TRAFAC class myosin-kinesin ATPase superfamily. Kinesin family.</text>
</comment>
<evidence type="ECO:0000259" key="3">
    <source>
        <dbReference type="PROSITE" id="PS50067"/>
    </source>
</evidence>
<dbReference type="PANTHER" id="PTHR47968">
    <property type="entry name" value="CENTROMERE PROTEIN E"/>
    <property type="match status" value="1"/>
</dbReference>
<dbReference type="InterPro" id="IPR027640">
    <property type="entry name" value="Kinesin-like_fam"/>
</dbReference>
<dbReference type="OrthoDB" id="3176171at2759"/>
<evidence type="ECO:0000313" key="5">
    <source>
        <dbReference type="Proteomes" id="UP000009183"/>
    </source>
</evidence>
<organism evidence="4 5">
    <name type="scientific">Vitis vinifera</name>
    <name type="common">Grape</name>
    <dbReference type="NCBI Taxonomy" id="29760"/>
    <lineage>
        <taxon>Eukaryota</taxon>
        <taxon>Viridiplantae</taxon>
        <taxon>Streptophyta</taxon>
        <taxon>Embryophyta</taxon>
        <taxon>Tracheophyta</taxon>
        <taxon>Spermatophyta</taxon>
        <taxon>Magnoliopsida</taxon>
        <taxon>eudicotyledons</taxon>
        <taxon>Gunneridae</taxon>
        <taxon>Pentapetalae</taxon>
        <taxon>rosids</taxon>
        <taxon>Vitales</taxon>
        <taxon>Vitaceae</taxon>
        <taxon>Viteae</taxon>
        <taxon>Vitis</taxon>
    </lineage>
</organism>
<proteinExistence type="inferred from homology"/>
<dbReference type="InterPro" id="IPR027417">
    <property type="entry name" value="P-loop_NTPase"/>
</dbReference>
<dbReference type="GO" id="GO:0005524">
    <property type="term" value="F:ATP binding"/>
    <property type="evidence" value="ECO:0007669"/>
    <property type="project" value="InterPro"/>
</dbReference>
<dbReference type="InterPro" id="IPR036961">
    <property type="entry name" value="Kinesin_motor_dom_sf"/>
</dbReference>
<feature type="domain" description="Kinesin motor" evidence="3">
    <location>
        <begin position="1"/>
        <end position="56"/>
    </location>
</feature>
<dbReference type="InParanoid" id="F6H6I4"/>
<gene>
    <name evidence="4" type="ordered locus">VIT_16s0050g02090</name>
</gene>
<keyword evidence="5" id="KW-1185">Reference proteome</keyword>
<dbReference type="SUPFAM" id="SSF52540">
    <property type="entry name" value="P-loop containing nucleoside triphosphate hydrolases"/>
    <property type="match status" value="1"/>
</dbReference>
<dbReference type="Proteomes" id="UP000009183">
    <property type="component" value="Chromosome 16"/>
</dbReference>
<dbReference type="eggNOG" id="KOG0242">
    <property type="taxonomic scope" value="Eukaryota"/>
</dbReference>
<dbReference type="GO" id="GO:0008017">
    <property type="term" value="F:microtubule binding"/>
    <property type="evidence" value="ECO:0007669"/>
    <property type="project" value="InterPro"/>
</dbReference>
<evidence type="ECO:0000256" key="1">
    <source>
        <dbReference type="ARBA" id="ARBA00023175"/>
    </source>
</evidence>